<evidence type="ECO:0000256" key="1">
    <source>
        <dbReference type="SAM" id="MobiDB-lite"/>
    </source>
</evidence>
<sequence length="192" mass="21945">MSAQECLGSMIGAFSAPLVAKLAHVILPKRRMKMSSTIIPTEALNPLGQKFERLFLRAWEAFEEERFDEANSISHRLVKEPLIGDLHKAGCHLILAHSPDEYVWHAEQAVELFKGLYSDPRYPPDEEQKLSQDELVKTAENVLERAREDAKMYAERSDSPQQDTHAMHSQLARVNTQKLRTILEDRKANPRT</sequence>
<evidence type="ECO:0000313" key="2">
    <source>
        <dbReference type="EMBL" id="KXT00983.1"/>
    </source>
</evidence>
<keyword evidence="3" id="KW-1185">Reference proteome</keyword>
<dbReference type="AlphaFoldDB" id="A0A139HEW7"/>
<comment type="caution">
    <text evidence="2">The sequence shown here is derived from an EMBL/GenBank/DDBJ whole genome shotgun (WGS) entry which is preliminary data.</text>
</comment>
<dbReference type="Proteomes" id="UP000070133">
    <property type="component" value="Unassembled WGS sequence"/>
</dbReference>
<evidence type="ECO:0000313" key="3">
    <source>
        <dbReference type="Proteomes" id="UP000070133"/>
    </source>
</evidence>
<feature type="region of interest" description="Disordered" evidence="1">
    <location>
        <begin position="147"/>
        <end position="170"/>
    </location>
</feature>
<dbReference type="OrthoDB" id="3635877at2759"/>
<feature type="compositionally biased region" description="Basic and acidic residues" evidence="1">
    <location>
        <begin position="147"/>
        <end position="158"/>
    </location>
</feature>
<protein>
    <submittedName>
        <fullName evidence="2">Uncharacterized protein</fullName>
    </submittedName>
</protein>
<dbReference type="EMBL" id="LFZN01000064">
    <property type="protein sequence ID" value="KXT00983.1"/>
    <property type="molecule type" value="Genomic_DNA"/>
</dbReference>
<reference evidence="2 3" key="1">
    <citation type="submission" date="2015-07" db="EMBL/GenBank/DDBJ databases">
        <title>Comparative genomics of the Sigatoka disease complex on banana suggests a link between parallel evolutionary changes in Pseudocercospora fijiensis and Pseudocercospora eumusae and increased virulence on the banana host.</title>
        <authorList>
            <person name="Chang T.-C."/>
            <person name="Salvucci A."/>
            <person name="Crous P.W."/>
            <person name="Stergiopoulos I."/>
        </authorList>
    </citation>
    <scope>NUCLEOTIDE SEQUENCE [LARGE SCALE GENOMIC DNA]</scope>
    <source>
        <strain evidence="2 3">CBS 114824</strain>
    </source>
</reference>
<proteinExistence type="predicted"/>
<name>A0A139HEW7_9PEZI</name>
<accession>A0A139HEW7</accession>
<organism evidence="2 3">
    <name type="scientific">Pseudocercospora eumusae</name>
    <dbReference type="NCBI Taxonomy" id="321146"/>
    <lineage>
        <taxon>Eukaryota</taxon>
        <taxon>Fungi</taxon>
        <taxon>Dikarya</taxon>
        <taxon>Ascomycota</taxon>
        <taxon>Pezizomycotina</taxon>
        <taxon>Dothideomycetes</taxon>
        <taxon>Dothideomycetidae</taxon>
        <taxon>Mycosphaerellales</taxon>
        <taxon>Mycosphaerellaceae</taxon>
        <taxon>Pseudocercospora</taxon>
    </lineage>
</organism>
<gene>
    <name evidence="2" type="ORF">AC578_8195</name>
</gene>